<dbReference type="Pfam" id="PF13540">
    <property type="entry name" value="RCC1_2"/>
    <property type="match status" value="1"/>
</dbReference>
<dbReference type="InParanoid" id="F4PAD4"/>
<dbReference type="PANTHER" id="PTHR22872:SF2">
    <property type="entry name" value="INHIBITOR OF BRUTON TYROSINE KINASE"/>
    <property type="match status" value="1"/>
</dbReference>
<evidence type="ECO:0000256" key="2">
    <source>
        <dbReference type="PROSITE-ProRule" id="PRU00235"/>
    </source>
</evidence>
<feature type="region of interest" description="Disordered" evidence="3">
    <location>
        <begin position="1305"/>
        <end position="1344"/>
    </location>
</feature>
<dbReference type="PROSITE" id="PS50012">
    <property type="entry name" value="RCC1_3"/>
    <property type="match status" value="4"/>
</dbReference>
<keyword evidence="1" id="KW-0677">Repeat</keyword>
<dbReference type="InterPro" id="IPR011333">
    <property type="entry name" value="SKP1/BTB/POZ_sf"/>
</dbReference>
<evidence type="ECO:0000313" key="5">
    <source>
        <dbReference type="EMBL" id="EGF78050.1"/>
    </source>
</evidence>
<dbReference type="RefSeq" id="XP_006681562.1">
    <property type="nucleotide sequence ID" value="XM_006681499.1"/>
</dbReference>
<dbReference type="Gene3D" id="3.30.710.10">
    <property type="entry name" value="Potassium Channel Kv1.1, Chain A"/>
    <property type="match status" value="2"/>
</dbReference>
<organism evidence="5 6">
    <name type="scientific">Batrachochytrium dendrobatidis (strain JAM81 / FGSC 10211)</name>
    <name type="common">Frog chytrid fungus</name>
    <dbReference type="NCBI Taxonomy" id="684364"/>
    <lineage>
        <taxon>Eukaryota</taxon>
        <taxon>Fungi</taxon>
        <taxon>Fungi incertae sedis</taxon>
        <taxon>Chytridiomycota</taxon>
        <taxon>Chytridiomycota incertae sedis</taxon>
        <taxon>Chytridiomycetes</taxon>
        <taxon>Rhizophydiales</taxon>
        <taxon>Rhizophydiales incertae sedis</taxon>
        <taxon>Batrachochytrium</taxon>
    </lineage>
</organism>
<accession>F4PAD4</accession>
<dbReference type="InterPro" id="IPR036770">
    <property type="entry name" value="Ankyrin_rpt-contain_sf"/>
</dbReference>
<feature type="domain" description="BTB" evidence="4">
    <location>
        <begin position="728"/>
        <end position="808"/>
    </location>
</feature>
<dbReference type="InterPro" id="IPR009091">
    <property type="entry name" value="RCC1/BLIP-II"/>
</dbReference>
<dbReference type="Pfam" id="PF00651">
    <property type="entry name" value="BTB"/>
    <property type="match status" value="1"/>
</dbReference>
<evidence type="ECO:0000259" key="4">
    <source>
        <dbReference type="PROSITE" id="PS50097"/>
    </source>
</evidence>
<evidence type="ECO:0000313" key="6">
    <source>
        <dbReference type="Proteomes" id="UP000007241"/>
    </source>
</evidence>
<feature type="region of interest" description="Disordered" evidence="3">
    <location>
        <begin position="432"/>
        <end position="465"/>
    </location>
</feature>
<dbReference type="SUPFAM" id="SSF50985">
    <property type="entry name" value="RCC1/BLIP-II"/>
    <property type="match status" value="1"/>
</dbReference>
<dbReference type="Proteomes" id="UP000007241">
    <property type="component" value="Unassembled WGS sequence"/>
</dbReference>
<dbReference type="OrthoDB" id="1893551at2759"/>
<keyword evidence="6" id="KW-1185">Reference proteome</keyword>
<dbReference type="PANTHER" id="PTHR22872">
    <property type="entry name" value="BTK-BINDING PROTEIN-RELATED"/>
    <property type="match status" value="1"/>
</dbReference>
<feature type="compositionally biased region" description="Polar residues" evidence="3">
    <location>
        <begin position="434"/>
        <end position="451"/>
    </location>
</feature>
<dbReference type="PRINTS" id="PR00633">
    <property type="entry name" value="RCCNDNSATION"/>
</dbReference>
<reference evidence="5 6" key="1">
    <citation type="submission" date="2009-12" db="EMBL/GenBank/DDBJ databases">
        <title>The draft genome of Batrachochytrium dendrobatidis.</title>
        <authorList>
            <consortium name="US DOE Joint Genome Institute (JGI-PGF)"/>
            <person name="Kuo A."/>
            <person name="Salamov A."/>
            <person name="Schmutz J."/>
            <person name="Lucas S."/>
            <person name="Pitluck S."/>
            <person name="Rosenblum E."/>
            <person name="Stajich J."/>
            <person name="Eisen M."/>
            <person name="Grigoriev I.V."/>
        </authorList>
    </citation>
    <scope>NUCLEOTIDE SEQUENCE [LARGE SCALE GENOMIC DNA]</scope>
    <source>
        <strain evidence="6">JAM81 / FGSC 10211</strain>
    </source>
</reference>
<dbReference type="Gene3D" id="1.25.40.20">
    <property type="entry name" value="Ankyrin repeat-containing domain"/>
    <property type="match status" value="1"/>
</dbReference>
<sequence>MQGNQQRRRSSHKESIKDDLVNERDVFGNTPLMVAVVEIASNCVSSDSLTIPDYESKRASILALAESRKLNINLQDLESGYTVLHKLRPDANLGIKDKEGCTCLDLLNITMKQPRLFADLDSPSGYLHQINKENQTGPYLHHNGSTATYAVEDTTSHDSDGVDTFLDDQSFPNSSTLLNPATSVWSWGSNKNFTLGFPNTQDRAIPEQIDLVHSLHTTGNVPVSYATLSEYDSQVEQVVMSKYHVCIRTKDRLYTHGFGGGGRLGLGHEETTMRPTEVTELTNNIGFVAAGPDHTIAITLNGDVWTWGSNKYAQLGYYSEASGDSLPRECHPQMVQLKKTVCVGGAGSKYHSVVYTTSGVIYTWGTNNGQLGYQQPVQVVPRKVTSFPVQMILSVASTNCSTAVLVGSFDVYVFAENKISKVVFPFSKPLKSFTRPQSSNASLLMSGSRPSQPAKHGSGSSHTGSRSVVKIVSGNHQYAALMSTGDVYMWSPPESRFQDSWQQVNFPQQRPKLVWSVRKKFMAAHDVDIGVDSSIIIGTISGHVFVGTRRVQAQSTQPLASSERSVYVSPAVAAAKMLNESSVPGASSSGIASTLSLASYFSQGGLSSMHPKDSNVFFKYTMIPNLQHIVMVVASSGGAFAAVRSDCRPSLPPLPDNQLSSDLYRALYPLPLHLEQFQQQLTIDHYKSLETPSSDQSANFPVDAAISHIEAPLFPVFEPPEIFPNSSFDIEFEFEGCVKLYAHRAILAARSPVFWSALSSINCADSPTEYIAKSPKKSKSPETRHIGYASSLKSLLDTMTFPEKDVPLVRFRFPHIHSASGKSFLYFVYTGCIYTEFLLSDSVFTSENDFNDQSFGSTDKQNNHRNSNLFNRAQIEFTKLARCFELDETEILYANIKAGLNPVSPTLAPITLLPRAKSDRICYTNERFQKSISALYHRHRDRFTDVVIHLADNHRIEAHSVILSARSTFFNAIVGPGSLWNCHAETDSCAPLLKKQNIDLTHISHAVFLVVIEWIYTNADASTLFESLNHSNPAEFIEFVTSVMAAADELLLSDSTYLKDCCSDILVHLLDIKTAVSFLKIADRYSSARLKNICLDFICWNLETFLECSRWFRDLDEFMIFGIESRLRVLQTQKSPCMRGSDGFYAQLRARTIKAQEASNEKKQAVYEIRKQAGLNHNTINESATSVGTTDLPFIYASSNVDYGLLKENVISSSSFGSRCAIGSQSTINSGFSASSTYGSASCPGSSLKPVCRFSKTQNASITSPLLSAVSPSLSAISPGESGTVGDHLDEQVFQLELDTDLPDQQETVSKSRANDKLPLVATSRHRKHGTSSQADPNTSTYSSVKSKKSTFVKLDVFEASSDSSKTTGAFPAGSSLPETTPVLKGWSPVMQPVNTGPKMSLREIMDETRKSETGSGSGPSLSIPSPVKLGPSVSFLIPPSPSSLKPIARSIENAPHSPFNLGEPMEPLKLVKSKPSQKQRKKEAAKLAAQTNIVELLPSSSPAWKTIPICADVLTNSLSDTRDLDVESINYATSSSLGSVTPWPNTGKSVPTKFSTSASSVVFTPVVKSTRKHSGSIAKTQQGPTTDSCNQPRQQQQKPLWPVQSFADIQNEQVVEAQTLARTLQKSLLRIQMEEEAVRALTEYYTMTQANGTGEWFHIRRGL</sequence>
<feature type="region of interest" description="Disordered" evidence="3">
    <location>
        <begin position="1573"/>
        <end position="1598"/>
    </location>
</feature>
<feature type="repeat" description="RCC1" evidence="2">
    <location>
        <begin position="302"/>
        <end position="358"/>
    </location>
</feature>
<evidence type="ECO:0000256" key="1">
    <source>
        <dbReference type="ARBA" id="ARBA00022737"/>
    </source>
</evidence>
<dbReference type="EMBL" id="GL882890">
    <property type="protein sequence ID" value="EGF78050.1"/>
    <property type="molecule type" value="Genomic_DNA"/>
</dbReference>
<feature type="repeat" description="RCC1" evidence="2">
    <location>
        <begin position="182"/>
        <end position="251"/>
    </location>
</feature>
<feature type="compositionally biased region" description="Polar residues" evidence="3">
    <location>
        <begin position="1578"/>
        <end position="1598"/>
    </location>
</feature>
<dbReference type="InterPro" id="IPR000408">
    <property type="entry name" value="Reg_chr_condens"/>
</dbReference>
<gene>
    <name evidence="5" type="ORF">BATDEDRAFT_91182</name>
</gene>
<dbReference type="PROSITE" id="PS50097">
    <property type="entry name" value="BTB"/>
    <property type="match status" value="2"/>
</dbReference>
<dbReference type="Gene3D" id="2.130.10.30">
    <property type="entry name" value="Regulator of chromosome condensation 1/beta-lactamase-inhibitor protein II"/>
    <property type="match status" value="1"/>
</dbReference>
<proteinExistence type="predicted"/>
<dbReference type="GeneID" id="18244166"/>
<dbReference type="CDD" id="cd18186">
    <property type="entry name" value="BTB_POZ_ZBTB_KLHL-like"/>
    <property type="match status" value="2"/>
</dbReference>
<dbReference type="InterPro" id="IPR000210">
    <property type="entry name" value="BTB/POZ_dom"/>
</dbReference>
<name>F4PAD4_BATDJ</name>
<dbReference type="SMART" id="SM00225">
    <property type="entry name" value="BTB"/>
    <property type="match status" value="2"/>
</dbReference>
<dbReference type="HOGENOM" id="CLU_242029_0_0_1"/>
<feature type="repeat" description="RCC1" evidence="2">
    <location>
        <begin position="359"/>
        <end position="408"/>
    </location>
</feature>
<feature type="domain" description="BTB" evidence="4">
    <location>
        <begin position="944"/>
        <end position="1018"/>
    </location>
</feature>
<dbReference type="PROSITE" id="PS00626">
    <property type="entry name" value="RCC1_2"/>
    <property type="match status" value="1"/>
</dbReference>
<dbReference type="Pfam" id="PF00415">
    <property type="entry name" value="RCC1"/>
    <property type="match status" value="1"/>
</dbReference>
<dbReference type="FunCoup" id="F4PAD4">
    <property type="interactions" value="95"/>
</dbReference>
<dbReference type="InterPro" id="IPR051625">
    <property type="entry name" value="Signaling_Regulatory_Domain"/>
</dbReference>
<dbReference type="SUPFAM" id="SSF54695">
    <property type="entry name" value="POZ domain"/>
    <property type="match status" value="2"/>
</dbReference>
<feature type="compositionally biased region" description="Low complexity" evidence="3">
    <location>
        <begin position="456"/>
        <end position="465"/>
    </location>
</feature>
<dbReference type="STRING" id="684364.F4PAD4"/>
<evidence type="ECO:0000256" key="3">
    <source>
        <dbReference type="SAM" id="MobiDB-lite"/>
    </source>
</evidence>
<protein>
    <recommendedName>
        <fullName evidence="4">BTB domain-containing protein</fullName>
    </recommendedName>
</protein>
<dbReference type="OMA" id="FEFVLRY"/>
<feature type="repeat" description="RCC1" evidence="2">
    <location>
        <begin position="251"/>
        <end position="301"/>
    </location>
</feature>